<proteinExistence type="predicted"/>
<dbReference type="InterPro" id="IPR011083">
    <property type="entry name" value="Phage_tail_collar_dom"/>
</dbReference>
<keyword evidence="4" id="KW-1185">Reference proteome</keyword>
<dbReference type="RefSeq" id="YP_009806796.1">
    <property type="nucleotide sequence ID" value="NC_048017.1"/>
</dbReference>
<protein>
    <submittedName>
        <fullName evidence="3">Minor tail protein</fullName>
    </submittedName>
</protein>
<dbReference type="InterPro" id="IPR029432">
    <property type="entry name" value="Gp28/Gp37-like_dom"/>
</dbReference>
<dbReference type="InterPro" id="IPR023366">
    <property type="entry name" value="ATP_synth_asu-like_sf"/>
</dbReference>
<gene>
    <name evidence="3" type="primary">17</name>
    <name evidence="3" type="ORF">SEA_EDEN_17</name>
</gene>
<dbReference type="GeneID" id="54997666"/>
<reference evidence="4" key="1">
    <citation type="submission" date="2018-06" db="EMBL/GenBank/DDBJ databases">
        <authorList>
            <person name="Zhirakovskaya E."/>
        </authorList>
    </citation>
    <scope>NUCLEOTIDE SEQUENCE [LARGE SCALE GENOMIC DNA]</scope>
</reference>
<evidence type="ECO:0000313" key="4">
    <source>
        <dbReference type="Proteomes" id="UP000260367"/>
    </source>
</evidence>
<feature type="domain" description="Gp28/Gp37-like" evidence="2">
    <location>
        <begin position="7"/>
        <end position="364"/>
    </location>
</feature>
<dbReference type="Gene3D" id="3.90.1340.10">
    <property type="entry name" value="Phage tail collar domain"/>
    <property type="match status" value="1"/>
</dbReference>
<dbReference type="Proteomes" id="UP000260367">
    <property type="component" value="Segment"/>
</dbReference>
<dbReference type="Pfam" id="PF14594">
    <property type="entry name" value="Sipho_Gp37"/>
    <property type="match status" value="1"/>
</dbReference>
<dbReference type="Pfam" id="PF07484">
    <property type="entry name" value="Collar"/>
    <property type="match status" value="1"/>
</dbReference>
<feature type="domain" description="Phage tail collar" evidence="1">
    <location>
        <begin position="413"/>
        <end position="448"/>
    </location>
</feature>
<dbReference type="InterPro" id="IPR037053">
    <property type="entry name" value="Phage_tail_collar_dom_sf"/>
</dbReference>
<dbReference type="EMBL" id="MH509447">
    <property type="protein sequence ID" value="AXH47312.1"/>
    <property type="molecule type" value="Genomic_DNA"/>
</dbReference>
<evidence type="ECO:0000259" key="2">
    <source>
        <dbReference type="Pfam" id="PF14594"/>
    </source>
</evidence>
<accession>A0A345KWB0</accession>
<name>A0A345KWB0_9CAUD</name>
<dbReference type="Gene3D" id="2.40.30.20">
    <property type="match status" value="1"/>
</dbReference>
<evidence type="ECO:0000259" key="1">
    <source>
        <dbReference type="Pfam" id="PF07484"/>
    </source>
</evidence>
<dbReference type="SUPFAM" id="SSF88874">
    <property type="entry name" value="Receptor-binding domain of short tail fibre protein gp12"/>
    <property type="match status" value="1"/>
</dbReference>
<evidence type="ECO:0000313" key="3">
    <source>
        <dbReference type="EMBL" id="AXH47312.1"/>
    </source>
</evidence>
<dbReference type="KEGG" id="vg:54997666"/>
<organism evidence="3 4">
    <name type="scientific">Microbacterium phage Eden</name>
    <dbReference type="NCBI Taxonomy" id="2250289"/>
    <lineage>
        <taxon>Viruses</taxon>
        <taxon>Duplodnaviria</taxon>
        <taxon>Heunggongvirae</taxon>
        <taxon>Uroviricota</taxon>
        <taxon>Caudoviricetes</taxon>
        <taxon>Edenvirus</taxon>
        <taxon>Edenvirus eden</taxon>
    </lineage>
</organism>
<sequence>MPAADFTVEVRDRDFERLGQIAPEYTDLKFVDTFNGVGAWEMKLPAEHPQLANLKTKGAGIVITEHWMTGASHNYRVYSGRMRSAQLSQNAADPAGTWVISGVHDNVIAAATLVYGDPANPANAQTTSHWTQAGLAEAVMKLAVQANAGSTALVARRYPWLTIASNLNRGSSVKCSSRFDTLGDLLTSLGTAGGLGWRFSQVGDQVQFDVFEPADKTKLIRLDIRNGGVESNQLGFTAPSATEVLVMGQGQGDERTILNVTSTAAQDEADLWGLRWESTKDQRQTDDPAELQQAGEETLTDNGSTVNSLKVVPSDAPNMQLGVNWYIGDRITVTVEGQETQAIVTQVATSITSAGVIRQATIGDPVGFDFDAKMVSKVKDVEKRVGQVERLIGQGVSWSDVQNVPAGIYNTTGDVKLSALPVAPAGWLLMRGQSVSRTTYADLFAALNPSLGSATITIGASAVVTKTAHGMQTGQMVWFTTTGALPTGLAANTTYYIRTIDANSFRLYTTLAAAESAGTAITTSGSQSGTHTIRMSVAGVPNSTNFYIPDMQGMVATGLDGGQEEFNALGQTGGAKTHTLTAAQLPNHQHMFANSNSHSFSWGGAGGTSVFLQNAIAAAGAPPSNNATTLQDSWNRTANDGGGGQAHNILQPYRVLNYLIKT</sequence>